<protein>
    <recommendedName>
        <fullName evidence="1">DUF7964 domain-containing protein</fullName>
    </recommendedName>
</protein>
<dbReference type="InterPro" id="IPR058270">
    <property type="entry name" value="DUF7964"/>
</dbReference>
<proteinExistence type="predicted"/>
<dbReference type="AlphaFoldDB" id="A0A830GB52"/>
<dbReference type="Pfam" id="PF25912">
    <property type="entry name" value="DUF7964"/>
    <property type="match status" value="1"/>
</dbReference>
<sequence>MDALPARPLSRSAINELKDADRVAFAKGVFISLDDSAEQDVEDTGTVVLSTSDTTQVVSLLDPGWVVDREINHVGQTDPSEFGSAIWELVSDEYSAWMEEYASDRDFTIN</sequence>
<accession>A0A830GB52</accession>
<keyword evidence="3" id="KW-1185">Reference proteome</keyword>
<comment type="caution">
    <text evidence="2">The sequence shown here is derived from an EMBL/GenBank/DDBJ whole genome shotgun (WGS) entry which is preliminary data.</text>
</comment>
<evidence type="ECO:0000259" key="1">
    <source>
        <dbReference type="Pfam" id="PF25912"/>
    </source>
</evidence>
<name>A0A830GB52_9EURY</name>
<gene>
    <name evidence="2" type="ORF">GCM10009021_13640</name>
</gene>
<evidence type="ECO:0000313" key="3">
    <source>
        <dbReference type="Proteomes" id="UP000608850"/>
    </source>
</evidence>
<reference evidence="2 3" key="1">
    <citation type="journal article" date="2019" name="Int. J. Syst. Evol. Microbiol.">
        <title>The Global Catalogue of Microorganisms (GCM) 10K type strain sequencing project: providing services to taxonomists for standard genome sequencing and annotation.</title>
        <authorList>
            <consortium name="The Broad Institute Genomics Platform"/>
            <consortium name="The Broad Institute Genome Sequencing Center for Infectious Disease"/>
            <person name="Wu L."/>
            <person name="Ma J."/>
        </authorList>
    </citation>
    <scope>NUCLEOTIDE SEQUENCE [LARGE SCALE GENOMIC DNA]</scope>
    <source>
        <strain evidence="2 3">JCM 16331</strain>
    </source>
</reference>
<dbReference type="EMBL" id="BMOQ01000004">
    <property type="protein sequence ID" value="GGN14634.1"/>
    <property type="molecule type" value="Genomic_DNA"/>
</dbReference>
<feature type="domain" description="DUF7964" evidence="1">
    <location>
        <begin position="2"/>
        <end position="88"/>
    </location>
</feature>
<organism evidence="2 3">
    <name type="scientific">Halarchaeum nitratireducens</name>
    <dbReference type="NCBI Taxonomy" id="489913"/>
    <lineage>
        <taxon>Archaea</taxon>
        <taxon>Methanobacteriati</taxon>
        <taxon>Methanobacteriota</taxon>
        <taxon>Stenosarchaea group</taxon>
        <taxon>Halobacteria</taxon>
        <taxon>Halobacteriales</taxon>
        <taxon>Halobacteriaceae</taxon>
    </lineage>
</organism>
<dbReference type="Proteomes" id="UP000608850">
    <property type="component" value="Unassembled WGS sequence"/>
</dbReference>
<evidence type="ECO:0000313" key="2">
    <source>
        <dbReference type="EMBL" id="GGN14634.1"/>
    </source>
</evidence>